<evidence type="ECO:0000256" key="7">
    <source>
        <dbReference type="ARBA" id="ARBA00037085"/>
    </source>
</evidence>
<keyword evidence="5 10" id="KW-0274">FAD</keyword>
<gene>
    <name evidence="14" type="ORF">EV192_104462</name>
</gene>
<dbReference type="InterPro" id="IPR006091">
    <property type="entry name" value="Acyl-CoA_Oxase/DH_mid-dom"/>
</dbReference>
<dbReference type="GO" id="GO:0033539">
    <property type="term" value="P:fatty acid beta-oxidation using acyl-CoA dehydrogenase"/>
    <property type="evidence" value="ECO:0007669"/>
    <property type="project" value="TreeGrafter"/>
</dbReference>
<dbReference type="InterPro" id="IPR013786">
    <property type="entry name" value="AcylCoA_DH/ox_N"/>
</dbReference>
<evidence type="ECO:0000256" key="3">
    <source>
        <dbReference type="ARBA" id="ARBA00009347"/>
    </source>
</evidence>
<dbReference type="InterPro" id="IPR037069">
    <property type="entry name" value="AcylCoA_DH/ox_N_sf"/>
</dbReference>
<evidence type="ECO:0000256" key="9">
    <source>
        <dbReference type="ARBA" id="ARBA00042660"/>
    </source>
</evidence>
<evidence type="ECO:0000256" key="1">
    <source>
        <dbReference type="ARBA" id="ARBA00001974"/>
    </source>
</evidence>
<evidence type="ECO:0000256" key="4">
    <source>
        <dbReference type="ARBA" id="ARBA00022630"/>
    </source>
</evidence>
<evidence type="ECO:0000259" key="11">
    <source>
        <dbReference type="Pfam" id="PF00441"/>
    </source>
</evidence>
<dbReference type="RefSeq" id="WP_132117654.1">
    <property type="nucleotide sequence ID" value="NZ_SLWS01000004.1"/>
</dbReference>
<dbReference type="InterPro" id="IPR009100">
    <property type="entry name" value="AcylCoA_DH/oxidase_NM_dom_sf"/>
</dbReference>
<dbReference type="Gene3D" id="2.40.110.10">
    <property type="entry name" value="Butyryl-CoA Dehydrogenase, subunit A, domain 2"/>
    <property type="match status" value="1"/>
</dbReference>
<evidence type="ECO:0000256" key="8">
    <source>
        <dbReference type="ARBA" id="ARBA00040394"/>
    </source>
</evidence>
<dbReference type="Gene3D" id="1.10.540.10">
    <property type="entry name" value="Acyl-CoA dehydrogenase/oxidase, N-terminal domain"/>
    <property type="match status" value="1"/>
</dbReference>
<dbReference type="InterPro" id="IPR046373">
    <property type="entry name" value="Acyl-CoA_Oxase/DH_mid-dom_sf"/>
</dbReference>
<dbReference type="SUPFAM" id="SSF56645">
    <property type="entry name" value="Acyl-CoA dehydrogenase NM domain-like"/>
    <property type="match status" value="1"/>
</dbReference>
<dbReference type="Pfam" id="PF02770">
    <property type="entry name" value="Acyl-CoA_dh_M"/>
    <property type="match status" value="1"/>
</dbReference>
<feature type="domain" description="Acyl-CoA dehydrogenase/oxidase C-terminal" evidence="11">
    <location>
        <begin position="236"/>
        <end position="384"/>
    </location>
</feature>
<dbReference type="Pfam" id="PF02771">
    <property type="entry name" value="Acyl-CoA_dh_N"/>
    <property type="match status" value="1"/>
</dbReference>
<comment type="pathway">
    <text evidence="2">Siderophore biosynthesis; mycobactin biosynthesis.</text>
</comment>
<dbReference type="Pfam" id="PF00441">
    <property type="entry name" value="Acyl-CoA_dh_1"/>
    <property type="match status" value="1"/>
</dbReference>
<dbReference type="AlphaFoldDB" id="A0A4R2JRX4"/>
<comment type="caution">
    <text evidence="14">The sequence shown here is derived from an EMBL/GenBank/DDBJ whole genome shotgun (WGS) entry which is preliminary data.</text>
</comment>
<keyword evidence="6 10" id="KW-0560">Oxidoreductase</keyword>
<dbReference type="EMBL" id="SLWS01000004">
    <property type="protein sequence ID" value="TCO59619.1"/>
    <property type="molecule type" value="Genomic_DNA"/>
</dbReference>
<sequence>MSTATVARPRWVDDEGAALGAVARDFFHTEVVPHLERFDQQKYVDREVWRKAGALGLLCCEVPEEYGGGGGTFAHDAVVFSEQARSGDTGLGNSVHSGVVAPYLVAYGSEEQKMRWLPGMASGDIIGAVGMSEPGAGTDLKNVTTRATRVGDHYVLNGSKTFISNGGQCDLVIVVAKTDPSAGRHGISLLVVETADTPGFRRGRVLDKLGMHSQDTAELFFDDVRVPPENLLGEEGAGFSMLMRDLPRERLVLAVNAVAAMERALEETIAYTKTREVFGAPLFAMQHVKFELAELATVVRTSRVFLDDCVERFVAGTLDPATASMAKWWLSQNQCDVVDRCLQLFGGYGYMREYLISRLYADARAQKIYGGANEVMKDLIARSL</sequence>
<evidence type="ECO:0000259" key="12">
    <source>
        <dbReference type="Pfam" id="PF02770"/>
    </source>
</evidence>
<protein>
    <recommendedName>
        <fullName evidence="8">Acyl-[acyl-carrier-protein] dehydrogenase MbtN</fullName>
    </recommendedName>
    <alternativeName>
        <fullName evidence="9">Mycobactin synthase protein N</fullName>
    </alternativeName>
</protein>
<name>A0A4R2JRX4_9PSEU</name>
<dbReference type="Gene3D" id="1.20.140.10">
    <property type="entry name" value="Butyryl-CoA Dehydrogenase, subunit A, domain 3"/>
    <property type="match status" value="1"/>
</dbReference>
<comment type="cofactor">
    <cofactor evidence="1 10">
        <name>FAD</name>
        <dbReference type="ChEBI" id="CHEBI:57692"/>
    </cofactor>
</comment>
<dbReference type="Proteomes" id="UP000295680">
    <property type="component" value="Unassembled WGS sequence"/>
</dbReference>
<dbReference type="GO" id="GO:0003995">
    <property type="term" value="F:acyl-CoA dehydrogenase activity"/>
    <property type="evidence" value="ECO:0007669"/>
    <property type="project" value="InterPro"/>
</dbReference>
<dbReference type="FunFam" id="1.20.140.10:FF:000001">
    <property type="entry name" value="Acyl-CoA dehydrogenase"/>
    <property type="match status" value="1"/>
</dbReference>
<dbReference type="FunFam" id="2.40.110.10:FF:000002">
    <property type="entry name" value="Acyl-CoA dehydrogenase fadE12"/>
    <property type="match status" value="1"/>
</dbReference>
<dbReference type="InterPro" id="IPR009075">
    <property type="entry name" value="AcylCo_DH/oxidase_C"/>
</dbReference>
<dbReference type="PROSITE" id="PS00073">
    <property type="entry name" value="ACYL_COA_DH_2"/>
    <property type="match status" value="1"/>
</dbReference>
<dbReference type="SUPFAM" id="SSF47203">
    <property type="entry name" value="Acyl-CoA dehydrogenase C-terminal domain-like"/>
    <property type="match status" value="1"/>
</dbReference>
<dbReference type="OrthoDB" id="8876745at2"/>
<reference evidence="14 15" key="1">
    <citation type="submission" date="2019-03" db="EMBL/GenBank/DDBJ databases">
        <title>Genomic Encyclopedia of Type Strains, Phase IV (KMG-IV): sequencing the most valuable type-strain genomes for metagenomic binning, comparative biology and taxonomic classification.</title>
        <authorList>
            <person name="Goeker M."/>
        </authorList>
    </citation>
    <scope>NUCLEOTIDE SEQUENCE [LARGE SCALE GENOMIC DNA]</scope>
    <source>
        <strain evidence="14 15">DSM 45934</strain>
    </source>
</reference>
<dbReference type="GO" id="GO:0005737">
    <property type="term" value="C:cytoplasm"/>
    <property type="evidence" value="ECO:0007669"/>
    <property type="project" value="TreeGrafter"/>
</dbReference>
<proteinExistence type="inferred from homology"/>
<feature type="domain" description="Acyl-CoA dehydrogenase/oxidase N-terminal" evidence="13">
    <location>
        <begin position="15"/>
        <end position="124"/>
    </location>
</feature>
<evidence type="ECO:0000256" key="5">
    <source>
        <dbReference type="ARBA" id="ARBA00022827"/>
    </source>
</evidence>
<feature type="domain" description="Acyl-CoA oxidase/dehydrogenase middle" evidence="12">
    <location>
        <begin position="128"/>
        <end position="224"/>
    </location>
</feature>
<evidence type="ECO:0000313" key="15">
    <source>
        <dbReference type="Proteomes" id="UP000295680"/>
    </source>
</evidence>
<organism evidence="14 15">
    <name type="scientific">Actinocrispum wychmicini</name>
    <dbReference type="NCBI Taxonomy" id="1213861"/>
    <lineage>
        <taxon>Bacteria</taxon>
        <taxon>Bacillati</taxon>
        <taxon>Actinomycetota</taxon>
        <taxon>Actinomycetes</taxon>
        <taxon>Pseudonocardiales</taxon>
        <taxon>Pseudonocardiaceae</taxon>
        <taxon>Actinocrispum</taxon>
    </lineage>
</organism>
<dbReference type="InterPro" id="IPR036250">
    <property type="entry name" value="AcylCo_DH-like_C"/>
</dbReference>
<evidence type="ECO:0000256" key="10">
    <source>
        <dbReference type="RuleBase" id="RU362125"/>
    </source>
</evidence>
<dbReference type="InterPro" id="IPR050741">
    <property type="entry name" value="Acyl-CoA_dehydrogenase"/>
</dbReference>
<evidence type="ECO:0000256" key="2">
    <source>
        <dbReference type="ARBA" id="ARBA00005102"/>
    </source>
</evidence>
<evidence type="ECO:0000256" key="6">
    <source>
        <dbReference type="ARBA" id="ARBA00023002"/>
    </source>
</evidence>
<dbReference type="PANTHER" id="PTHR48083">
    <property type="entry name" value="MEDIUM-CHAIN SPECIFIC ACYL-COA DEHYDROGENASE, MITOCHONDRIAL-RELATED"/>
    <property type="match status" value="1"/>
</dbReference>
<evidence type="ECO:0000313" key="14">
    <source>
        <dbReference type="EMBL" id="TCO59619.1"/>
    </source>
</evidence>
<dbReference type="PANTHER" id="PTHR48083:SF20">
    <property type="entry name" value="LONG-CHAIN SPECIFIC ACYL-COA DEHYDROGENASE, MITOCHONDRIAL"/>
    <property type="match status" value="1"/>
</dbReference>
<dbReference type="GO" id="GO:0050660">
    <property type="term" value="F:flavin adenine dinucleotide binding"/>
    <property type="evidence" value="ECO:0007669"/>
    <property type="project" value="InterPro"/>
</dbReference>
<evidence type="ECO:0000259" key="13">
    <source>
        <dbReference type="Pfam" id="PF02771"/>
    </source>
</evidence>
<keyword evidence="15" id="KW-1185">Reference proteome</keyword>
<dbReference type="InterPro" id="IPR006089">
    <property type="entry name" value="Acyl-CoA_DH_CS"/>
</dbReference>
<accession>A0A4R2JRX4</accession>
<comment type="similarity">
    <text evidence="3 10">Belongs to the acyl-CoA dehydrogenase family.</text>
</comment>
<keyword evidence="4 10" id="KW-0285">Flavoprotein</keyword>
<comment type="function">
    <text evidence="7">Catalyzes the dehydrogenation at the alpha-beta position of ACP-bound acyl chains. This results in the introduction of a double bond in the lipidic chain, which is further transferred to the epsilon-amino group of lysine residue in the mycobactin core by MbtK.</text>
</comment>